<evidence type="ECO:0000256" key="1">
    <source>
        <dbReference type="ARBA" id="ARBA00010552"/>
    </source>
</evidence>
<dbReference type="SUPFAM" id="SSF55298">
    <property type="entry name" value="YjgF-like"/>
    <property type="match status" value="1"/>
</dbReference>
<dbReference type="RefSeq" id="WP_354193728.1">
    <property type="nucleotide sequence ID" value="NZ_JBEPML010000004.1"/>
</dbReference>
<proteinExistence type="inferred from homology"/>
<dbReference type="PANTHER" id="PTHR11803:SF58">
    <property type="entry name" value="PROTEIN HMF1-RELATED"/>
    <property type="match status" value="1"/>
</dbReference>
<dbReference type="CDD" id="cd00448">
    <property type="entry name" value="YjgF_YER057c_UK114_family"/>
    <property type="match status" value="1"/>
</dbReference>
<evidence type="ECO:0000313" key="2">
    <source>
        <dbReference type="EMBL" id="MET3791400.1"/>
    </source>
</evidence>
<dbReference type="Gene3D" id="3.30.1330.40">
    <property type="entry name" value="RutC-like"/>
    <property type="match status" value="1"/>
</dbReference>
<dbReference type="PANTHER" id="PTHR11803">
    <property type="entry name" value="2-IMINOBUTANOATE/2-IMINOPROPANOATE DEAMINASE RIDA"/>
    <property type="match status" value="1"/>
</dbReference>
<accession>A0ABV2MX68</accession>
<keyword evidence="3" id="KW-1185">Reference proteome</keyword>
<dbReference type="Proteomes" id="UP001549076">
    <property type="component" value="Unassembled WGS sequence"/>
</dbReference>
<name>A0ABV2MX68_9HYPH</name>
<dbReference type="EMBL" id="JBEPML010000004">
    <property type="protein sequence ID" value="MET3791400.1"/>
    <property type="molecule type" value="Genomic_DNA"/>
</dbReference>
<dbReference type="InterPro" id="IPR006175">
    <property type="entry name" value="YjgF/YER057c/UK114"/>
</dbReference>
<comment type="similarity">
    <text evidence="1">Belongs to the RutC family.</text>
</comment>
<comment type="caution">
    <text evidence="2">The sequence shown here is derived from an EMBL/GenBank/DDBJ whole genome shotgun (WGS) entry which is preliminary data.</text>
</comment>
<dbReference type="InterPro" id="IPR035959">
    <property type="entry name" value="RutC-like_sf"/>
</dbReference>
<evidence type="ECO:0000313" key="3">
    <source>
        <dbReference type="Proteomes" id="UP001549076"/>
    </source>
</evidence>
<protein>
    <submittedName>
        <fullName evidence="2">Enamine deaminase RidA (YjgF/YER057c/UK114 family)</fullName>
    </submittedName>
</protein>
<organism evidence="2 3">
    <name type="scientific">Aquamicrobium terrae</name>
    <dbReference type="NCBI Taxonomy" id="1324945"/>
    <lineage>
        <taxon>Bacteria</taxon>
        <taxon>Pseudomonadati</taxon>
        <taxon>Pseudomonadota</taxon>
        <taxon>Alphaproteobacteria</taxon>
        <taxon>Hyphomicrobiales</taxon>
        <taxon>Phyllobacteriaceae</taxon>
        <taxon>Aquamicrobium</taxon>
    </lineage>
</organism>
<sequence length="132" mass="14318">MGKQIVYSPKVLTSPNPHSQATLAGNHFYTATVALDVEGKVVGVGDIEAQTVQALTNLTHLLEAAGGTIDDVARVMIYLSDMRYFQGMNNAYKKFFFGDCLPSRATVTGTFGIPELLVEFDVIAYIDNPKVS</sequence>
<reference evidence="2 3" key="1">
    <citation type="submission" date="2024-06" db="EMBL/GenBank/DDBJ databases">
        <title>Genomic Encyclopedia of Type Strains, Phase IV (KMG-IV): sequencing the most valuable type-strain genomes for metagenomic binning, comparative biology and taxonomic classification.</title>
        <authorList>
            <person name="Goeker M."/>
        </authorList>
    </citation>
    <scope>NUCLEOTIDE SEQUENCE [LARGE SCALE GENOMIC DNA]</scope>
    <source>
        <strain evidence="2 3">DSM 27865</strain>
    </source>
</reference>
<dbReference type="Pfam" id="PF01042">
    <property type="entry name" value="Ribonuc_L-PSP"/>
    <property type="match status" value="1"/>
</dbReference>
<gene>
    <name evidence="2" type="ORF">ABID37_001608</name>
</gene>